<dbReference type="Proteomes" id="UP000295678">
    <property type="component" value="Unassembled WGS sequence"/>
</dbReference>
<evidence type="ECO:0000256" key="5">
    <source>
        <dbReference type="ARBA" id="ARBA00023235"/>
    </source>
</evidence>
<evidence type="ECO:0000256" key="3">
    <source>
        <dbReference type="ARBA" id="ARBA00012057"/>
    </source>
</evidence>
<feature type="domain" description="Nudix hydrolase" evidence="6">
    <location>
        <begin position="45"/>
        <end position="178"/>
    </location>
</feature>
<keyword evidence="5 7" id="KW-0413">Isomerase</keyword>
<dbReference type="Pfam" id="PF00293">
    <property type="entry name" value="NUDIX"/>
    <property type="match status" value="1"/>
</dbReference>
<dbReference type="AlphaFoldDB" id="A0A4R3MJI1"/>
<evidence type="ECO:0000313" key="8">
    <source>
        <dbReference type="Proteomes" id="UP000295678"/>
    </source>
</evidence>
<reference evidence="7 8" key="1">
    <citation type="submission" date="2019-03" db="EMBL/GenBank/DDBJ databases">
        <title>Genomic Encyclopedia of Type Strains, Phase IV (KMG-IV): sequencing the most valuable type-strain genomes for metagenomic binning, comparative biology and taxonomic classification.</title>
        <authorList>
            <person name="Goeker M."/>
        </authorList>
    </citation>
    <scope>NUCLEOTIDE SEQUENCE [LARGE SCALE GENOMIC DNA]</scope>
    <source>
        <strain evidence="7 8">DSM 19345</strain>
    </source>
</reference>
<evidence type="ECO:0000259" key="6">
    <source>
        <dbReference type="PROSITE" id="PS51462"/>
    </source>
</evidence>
<accession>A0A4R3MJI1</accession>
<dbReference type="RefSeq" id="WP_132805357.1">
    <property type="nucleotide sequence ID" value="NZ_SMAK01000002.1"/>
</dbReference>
<keyword evidence="4" id="KW-0414">Isoprene biosynthesis</keyword>
<dbReference type="SUPFAM" id="SSF55811">
    <property type="entry name" value="Nudix"/>
    <property type="match status" value="1"/>
</dbReference>
<comment type="caution">
    <text evidence="7">The sequence shown here is derived from an EMBL/GenBank/DDBJ whole genome shotgun (WGS) entry which is preliminary data.</text>
</comment>
<dbReference type="UniPathway" id="UPA00059">
    <property type="reaction ID" value="UER00104"/>
</dbReference>
<proteinExistence type="inferred from homology"/>
<organism evidence="7 8">
    <name type="scientific">Tepidamorphus gemmatus</name>
    <dbReference type="NCBI Taxonomy" id="747076"/>
    <lineage>
        <taxon>Bacteria</taxon>
        <taxon>Pseudomonadati</taxon>
        <taxon>Pseudomonadota</taxon>
        <taxon>Alphaproteobacteria</taxon>
        <taxon>Hyphomicrobiales</taxon>
        <taxon>Tepidamorphaceae</taxon>
        <taxon>Tepidamorphus</taxon>
    </lineage>
</organism>
<evidence type="ECO:0000256" key="4">
    <source>
        <dbReference type="ARBA" id="ARBA00023229"/>
    </source>
</evidence>
<dbReference type="Gene3D" id="3.90.79.10">
    <property type="entry name" value="Nucleoside Triphosphate Pyrophosphohydrolase"/>
    <property type="match status" value="1"/>
</dbReference>
<dbReference type="GO" id="GO:0050992">
    <property type="term" value="P:dimethylallyl diphosphate biosynthetic process"/>
    <property type="evidence" value="ECO:0007669"/>
    <property type="project" value="UniProtKB-UniPathway"/>
</dbReference>
<dbReference type="PANTHER" id="PTHR10885:SF0">
    <property type="entry name" value="ISOPENTENYL-DIPHOSPHATE DELTA-ISOMERASE"/>
    <property type="match status" value="1"/>
</dbReference>
<evidence type="ECO:0000256" key="1">
    <source>
        <dbReference type="ARBA" id="ARBA00004826"/>
    </source>
</evidence>
<dbReference type="InterPro" id="IPR011876">
    <property type="entry name" value="IsopentenylPP_isomerase_typ1"/>
</dbReference>
<evidence type="ECO:0000313" key="7">
    <source>
        <dbReference type="EMBL" id="TCT12584.1"/>
    </source>
</evidence>
<protein>
    <recommendedName>
        <fullName evidence="3">isopentenyl-diphosphate Delta-isomerase</fullName>
        <ecNumber evidence="3">5.3.3.2</ecNumber>
    </recommendedName>
</protein>
<comment type="pathway">
    <text evidence="1">Isoprenoid biosynthesis; dimethylallyl diphosphate biosynthesis; dimethylallyl diphosphate from isopentenyl diphosphate: step 1/1.</text>
</comment>
<dbReference type="EMBL" id="SMAK01000002">
    <property type="protein sequence ID" value="TCT12584.1"/>
    <property type="molecule type" value="Genomic_DNA"/>
</dbReference>
<gene>
    <name evidence="7" type="ORF">EDC22_102269</name>
</gene>
<name>A0A4R3MJI1_9HYPH</name>
<dbReference type="EC" id="5.3.3.2" evidence="3"/>
<dbReference type="CDD" id="cd02885">
    <property type="entry name" value="NUDIX_IPP_Isomerase"/>
    <property type="match status" value="1"/>
</dbReference>
<dbReference type="InterPro" id="IPR015797">
    <property type="entry name" value="NUDIX_hydrolase-like_dom_sf"/>
</dbReference>
<dbReference type="PROSITE" id="PS51462">
    <property type="entry name" value="NUDIX"/>
    <property type="match status" value="1"/>
</dbReference>
<sequence>MNRISQSPASTGGARPRDADELIEALDATGSPRPIGKLEAHERSIRHRAISVFVFRRGELLLQQRSATKYHSPNLWANTCCSHPRWGEDVEACAARRLREEMGFSLPLTPFGIVEYQAQVGHLYEHEVVHRFHGIVTGSGPDLMPDPDEVQDAAWMSLSDIAADIRDRPGRYAPWFVIYMREHIDVLRMLAHAS</sequence>
<evidence type="ECO:0000256" key="2">
    <source>
        <dbReference type="ARBA" id="ARBA00007579"/>
    </source>
</evidence>
<dbReference type="GO" id="GO:0004452">
    <property type="term" value="F:isopentenyl-diphosphate delta-isomerase activity"/>
    <property type="evidence" value="ECO:0007669"/>
    <property type="project" value="UniProtKB-EC"/>
</dbReference>
<keyword evidence="8" id="KW-1185">Reference proteome</keyword>
<dbReference type="InterPro" id="IPR000086">
    <property type="entry name" value="NUDIX_hydrolase_dom"/>
</dbReference>
<comment type="similarity">
    <text evidence="2">Belongs to the IPP isomerase type 1 family.</text>
</comment>
<dbReference type="GO" id="GO:0009240">
    <property type="term" value="P:isopentenyl diphosphate biosynthetic process"/>
    <property type="evidence" value="ECO:0007669"/>
    <property type="project" value="TreeGrafter"/>
</dbReference>
<dbReference type="GO" id="GO:0005737">
    <property type="term" value="C:cytoplasm"/>
    <property type="evidence" value="ECO:0007669"/>
    <property type="project" value="TreeGrafter"/>
</dbReference>
<dbReference type="PANTHER" id="PTHR10885">
    <property type="entry name" value="ISOPENTENYL-DIPHOSPHATE DELTA-ISOMERASE"/>
    <property type="match status" value="1"/>
</dbReference>
<dbReference type="OrthoDB" id="9809458at2"/>